<keyword evidence="3" id="KW-0119">Carbohydrate metabolism</keyword>
<dbReference type="Gene3D" id="3.40.50.11340">
    <property type="match status" value="1"/>
</dbReference>
<dbReference type="Pfam" id="PF10250">
    <property type="entry name" value="O-FucT"/>
    <property type="match status" value="1"/>
</dbReference>
<sequence length="378" mass="42911">MKSTTGFGSTEPTWGPRARTVIFLGIIIFISGWSLLSNISRMDLDILHHDNEEHQQQQQKQQQQHDKPTTTTTTTSPLEPPVSLLDPNNKYLSYLPFAGITNQFIGLEAGLLAAKLLNRTLIIPPIISNTHDHDNTHQRWSRYFDIPRFINLTGVKVLEWDLVRPLTPAQRQIGRDQAALYSDGGSKDWSKVSEDITCHIVYGYGSPRVGINFSAKNFAFHFLFRLQMTPPLPSKPGMTNYDNVKLSQGQAVQEDLVAMEDLVQRYANHEDQLLLLSHTFKLRDPGHEGRYWTEIGANLHFIPQLMEYATQRKDDNRLVSNLDEDATESGELANPETSRITAPSTRIPHIAIHMRRGDIGSKCGKDNMKTCLVPFEYY</sequence>
<dbReference type="Proteomes" id="UP000749646">
    <property type="component" value="Unassembled WGS sequence"/>
</dbReference>
<protein>
    <submittedName>
        <fullName evidence="6">Uncharacterized protein</fullName>
    </submittedName>
</protein>
<evidence type="ECO:0000256" key="3">
    <source>
        <dbReference type="ARBA" id="ARBA00023277"/>
    </source>
</evidence>
<gene>
    <name evidence="6" type="ORF">BGZ65_009051</name>
</gene>
<feature type="transmembrane region" description="Helical" evidence="5">
    <location>
        <begin position="20"/>
        <end position="39"/>
    </location>
</feature>
<organism evidence="6 7">
    <name type="scientific">Modicella reniformis</name>
    <dbReference type="NCBI Taxonomy" id="1440133"/>
    <lineage>
        <taxon>Eukaryota</taxon>
        <taxon>Fungi</taxon>
        <taxon>Fungi incertae sedis</taxon>
        <taxon>Mucoromycota</taxon>
        <taxon>Mortierellomycotina</taxon>
        <taxon>Mortierellomycetes</taxon>
        <taxon>Mortierellales</taxon>
        <taxon>Mortierellaceae</taxon>
        <taxon>Modicella</taxon>
    </lineage>
</organism>
<evidence type="ECO:0000313" key="6">
    <source>
        <dbReference type="EMBL" id="KAF9973827.1"/>
    </source>
</evidence>
<proteinExistence type="predicted"/>
<evidence type="ECO:0000256" key="5">
    <source>
        <dbReference type="SAM" id="Phobius"/>
    </source>
</evidence>
<keyword evidence="7" id="KW-1185">Reference proteome</keyword>
<dbReference type="PANTHER" id="PTHR36050:SF1">
    <property type="entry name" value="O-FUCOSYLTRANSFERASE 30"/>
    <property type="match status" value="1"/>
</dbReference>
<name>A0A9P6M836_9FUNG</name>
<dbReference type="OrthoDB" id="423313at2759"/>
<comment type="caution">
    <text evidence="6">The sequence shown here is derived from an EMBL/GenBank/DDBJ whole genome shotgun (WGS) entry which is preliminary data.</text>
</comment>
<feature type="non-terminal residue" evidence="6">
    <location>
        <position position="378"/>
    </location>
</feature>
<evidence type="ECO:0000256" key="4">
    <source>
        <dbReference type="SAM" id="MobiDB-lite"/>
    </source>
</evidence>
<keyword evidence="1" id="KW-0808">Transferase</keyword>
<accession>A0A9P6M836</accession>
<evidence type="ECO:0000256" key="1">
    <source>
        <dbReference type="ARBA" id="ARBA00022679"/>
    </source>
</evidence>
<dbReference type="GO" id="GO:0006004">
    <property type="term" value="P:fucose metabolic process"/>
    <property type="evidence" value="ECO:0007669"/>
    <property type="project" value="UniProtKB-KW"/>
</dbReference>
<dbReference type="InterPro" id="IPR019378">
    <property type="entry name" value="GDP-Fuc_O-FucTrfase"/>
</dbReference>
<dbReference type="PANTHER" id="PTHR36050">
    <property type="entry name" value="O-FUCOSYLTRANSFERASE 30"/>
    <property type="match status" value="1"/>
</dbReference>
<reference evidence="6" key="1">
    <citation type="journal article" date="2020" name="Fungal Divers.">
        <title>Resolving the Mortierellaceae phylogeny through synthesis of multi-gene phylogenetics and phylogenomics.</title>
        <authorList>
            <person name="Vandepol N."/>
            <person name="Liber J."/>
            <person name="Desiro A."/>
            <person name="Na H."/>
            <person name="Kennedy M."/>
            <person name="Barry K."/>
            <person name="Grigoriev I.V."/>
            <person name="Miller A.N."/>
            <person name="O'Donnell K."/>
            <person name="Stajich J.E."/>
            <person name="Bonito G."/>
        </authorList>
    </citation>
    <scope>NUCLEOTIDE SEQUENCE</scope>
    <source>
        <strain evidence="6">MES-2147</strain>
    </source>
</reference>
<keyword evidence="2" id="KW-0294">Fucose metabolism</keyword>
<dbReference type="AlphaFoldDB" id="A0A9P6M836"/>
<keyword evidence="5" id="KW-0812">Transmembrane</keyword>
<evidence type="ECO:0000313" key="7">
    <source>
        <dbReference type="Proteomes" id="UP000749646"/>
    </source>
</evidence>
<dbReference type="GO" id="GO:0016740">
    <property type="term" value="F:transferase activity"/>
    <property type="evidence" value="ECO:0007669"/>
    <property type="project" value="UniProtKB-KW"/>
</dbReference>
<keyword evidence="5" id="KW-1133">Transmembrane helix</keyword>
<feature type="region of interest" description="Disordered" evidence="4">
    <location>
        <begin position="52"/>
        <end position="83"/>
    </location>
</feature>
<dbReference type="EMBL" id="JAAAHW010004501">
    <property type="protein sequence ID" value="KAF9973827.1"/>
    <property type="molecule type" value="Genomic_DNA"/>
</dbReference>
<keyword evidence="5" id="KW-0472">Membrane</keyword>
<evidence type="ECO:0000256" key="2">
    <source>
        <dbReference type="ARBA" id="ARBA00023253"/>
    </source>
</evidence>